<keyword evidence="4 10" id="KW-0378">Hydrolase</keyword>
<evidence type="ECO:0000256" key="1">
    <source>
        <dbReference type="ARBA" id="ARBA00001913"/>
    </source>
</evidence>
<dbReference type="InterPro" id="IPR007253">
    <property type="entry name" value="Cell_wall-bd_2"/>
</dbReference>
<gene>
    <name evidence="10" type="ORF">R50_2684</name>
</gene>
<name>A0A6F8ZKG2_9FIRM</name>
<feature type="signal peptide" evidence="8">
    <location>
        <begin position="1"/>
        <end position="17"/>
    </location>
</feature>
<keyword evidence="2" id="KW-0645">Protease</keyword>
<evidence type="ECO:0000256" key="8">
    <source>
        <dbReference type="SAM" id="SignalP"/>
    </source>
</evidence>
<evidence type="ECO:0000259" key="9">
    <source>
        <dbReference type="PROSITE" id="PS51695"/>
    </source>
</evidence>
<dbReference type="EC" id="3.4.14.9" evidence="10"/>
<dbReference type="InterPro" id="IPR015366">
    <property type="entry name" value="S53_propep"/>
</dbReference>
<dbReference type="Pfam" id="PF04122">
    <property type="entry name" value="CW_binding_2"/>
    <property type="match status" value="3"/>
</dbReference>
<feature type="chain" id="PRO_5026219189" evidence="8">
    <location>
        <begin position="18"/>
        <end position="1060"/>
    </location>
</feature>
<dbReference type="InterPro" id="IPR030400">
    <property type="entry name" value="Sedolisin_dom"/>
</dbReference>
<evidence type="ECO:0000256" key="2">
    <source>
        <dbReference type="ARBA" id="ARBA00022670"/>
    </source>
</evidence>
<dbReference type="PROSITE" id="PS51695">
    <property type="entry name" value="SEDOLISIN"/>
    <property type="match status" value="1"/>
</dbReference>
<dbReference type="InterPro" id="IPR050819">
    <property type="entry name" value="Tripeptidyl-peptidase_I"/>
</dbReference>
<keyword evidence="11" id="KW-1185">Reference proteome</keyword>
<dbReference type="GO" id="GO:0004252">
    <property type="term" value="F:serine-type endopeptidase activity"/>
    <property type="evidence" value="ECO:0007669"/>
    <property type="project" value="InterPro"/>
</dbReference>
<keyword evidence="8" id="KW-0732">Signal</keyword>
<sequence length="1060" mass="105175">MMGAALALVLAGPVAGAAGRGPVVRLVVAPAVGRAVFPAPDTLWRGVVYLAPRHPRALAAYAAQAARTRRFLTPRMLAARFGPDPAVVAAVRAQLCRQGFRVEGRTAAGLGLEVAAPAAVVERAWATRLGRWGRALLALAPLRLQGPEAGAVTYVSGLGPALVRGPQPAIPRWHVYSGGGVLPPAVPSPNLTVTMAGPASVPTGQDIALEVAAVDPATGAPLAGWQVEAGPAAPYDGPLFAVDLAGGNRLDGDGRDRLVLSMAAPYEGPWTVSITNGTVTYSTSVGPLSWQGPPVVTTPLTPAQVNTAFHATRLVAAAQAAGGMAVGVLAGSDPTPADLSAFEALHHLPASPLVVHAPPQGDPGVVSGWHAELMLDLERVVSSAPGARLDIWQIDPQDGHLAQALAAAVQADKDQVFSISAVEPAAAEPASALDTWQTLLEEAAAEGMTVVAGSGDAGAFALPGSTRPDVDWPAAAAEVTAVGGTQLGLDAATGRIASEWAWGPDGLWQGQVDGSGGGFSRRVPVPAWQAGVVPAGASGRGVPDLAFPATTPYYQFVDDGQTTGAGGTSAAAPTWAGWVADMAVLGGRQGLMNPDLYAAARQDPGVFRPVVHGGNPVWQAGPGWNPVTGWGSARVDALFAVLGPAQPVVLPAGRPAAGQAVLVRVAVANGLGQPLAAPGLTVSLSGSGAAVDGVTDSPVTATTGPSGTAAFTVTVPPGTPPGTPFGLTARVYWGRATPAGRPLAVEGVTGPVRVVRLAGATRFETAGMVAAAEGPVFPTAVLVSGADGHLVDALTATPLASVLGAPILLTAGRQRLGTATAATLRRLGVQQVVLVGALDASAIAAGLPEGVRVGAVLAGRTRYGTAARVAAAVLQADAAAGRAPALVLAASAADGHLVDALAAGPAAGAAGAPILLLPPAGPLPASEAAIAARFSRTVVVGAAAAYPAVAGLPGVEVLAGATRFGTAAAVDRAFFPHPRVVVAGNGQPAHLVDALAAGPLAAGRAAPLVLLDGGVLPASSRRYLAGVALDVDRVWVLGGTASIPAGAAARLGRLVATGTP</sequence>
<dbReference type="InterPro" id="IPR036852">
    <property type="entry name" value="Peptidase_S8/S53_dom_sf"/>
</dbReference>
<organism evidence="10 11">
    <name type="scientific">Candidatus Hydrogenisulfobacillus filiaventi</name>
    <dbReference type="NCBI Taxonomy" id="2707344"/>
    <lineage>
        <taxon>Bacteria</taxon>
        <taxon>Bacillati</taxon>
        <taxon>Bacillota</taxon>
        <taxon>Clostridia</taxon>
        <taxon>Eubacteriales</taxon>
        <taxon>Clostridiales Family XVII. Incertae Sedis</taxon>
        <taxon>Candidatus Hydrogenisulfobacillus</taxon>
    </lineage>
</organism>
<dbReference type="Gene3D" id="3.40.50.200">
    <property type="entry name" value="Peptidase S8/S53 domain"/>
    <property type="match status" value="1"/>
</dbReference>
<dbReference type="CDD" id="cd04056">
    <property type="entry name" value="Peptidases_S53"/>
    <property type="match status" value="1"/>
</dbReference>
<dbReference type="GO" id="GO:0046872">
    <property type="term" value="F:metal ion binding"/>
    <property type="evidence" value="ECO:0007669"/>
    <property type="project" value="UniProtKB-KW"/>
</dbReference>
<keyword evidence="5" id="KW-0720">Serine protease</keyword>
<dbReference type="AlphaFoldDB" id="A0A6F8ZKG2"/>
<evidence type="ECO:0000256" key="4">
    <source>
        <dbReference type="ARBA" id="ARBA00022801"/>
    </source>
</evidence>
<dbReference type="PANTHER" id="PTHR14218:SF15">
    <property type="entry name" value="TRIPEPTIDYL-PEPTIDASE 1"/>
    <property type="match status" value="1"/>
</dbReference>
<evidence type="ECO:0000313" key="11">
    <source>
        <dbReference type="Proteomes" id="UP000503399"/>
    </source>
</evidence>
<dbReference type="GO" id="GO:0006508">
    <property type="term" value="P:proteolysis"/>
    <property type="evidence" value="ECO:0007669"/>
    <property type="project" value="UniProtKB-KW"/>
</dbReference>
<dbReference type="KEGG" id="hfv:R50_2684"/>
<evidence type="ECO:0000256" key="3">
    <source>
        <dbReference type="ARBA" id="ARBA00022723"/>
    </source>
</evidence>
<dbReference type="Proteomes" id="UP000503399">
    <property type="component" value="Chromosome"/>
</dbReference>
<dbReference type="SUPFAM" id="SSF54897">
    <property type="entry name" value="Protease propeptides/inhibitors"/>
    <property type="match status" value="1"/>
</dbReference>
<protein>
    <submittedName>
        <fullName evidence="10">Putative Tripeptidyl-peptidase I</fullName>
        <ecNumber evidence="10">3.4.14.9</ecNumber>
    </submittedName>
</protein>
<keyword evidence="7" id="KW-0865">Zymogen</keyword>
<evidence type="ECO:0000313" key="10">
    <source>
        <dbReference type="EMBL" id="CAB1130173.1"/>
    </source>
</evidence>
<dbReference type="PANTHER" id="PTHR14218">
    <property type="entry name" value="PROTEASE S8 TRIPEPTIDYL PEPTIDASE I CLN2"/>
    <property type="match status" value="1"/>
</dbReference>
<reference evidence="10 11" key="1">
    <citation type="submission" date="2020-02" db="EMBL/GenBank/DDBJ databases">
        <authorList>
            <person name="Hogendoorn C."/>
        </authorList>
    </citation>
    <scope>NUCLEOTIDE SEQUENCE [LARGE SCALE GENOMIC DNA]</scope>
    <source>
        <strain evidence="10">R501</strain>
    </source>
</reference>
<keyword evidence="3" id="KW-0479">Metal-binding</keyword>
<keyword evidence="6" id="KW-0106">Calcium</keyword>
<comment type="cofactor">
    <cofactor evidence="1">
        <name>Ca(2+)</name>
        <dbReference type="ChEBI" id="CHEBI:29108"/>
    </cofactor>
</comment>
<dbReference type="EMBL" id="LR778114">
    <property type="protein sequence ID" value="CAB1130173.1"/>
    <property type="molecule type" value="Genomic_DNA"/>
</dbReference>
<dbReference type="SUPFAM" id="SSF52743">
    <property type="entry name" value="Subtilisin-like"/>
    <property type="match status" value="1"/>
</dbReference>
<dbReference type="GO" id="GO:0008240">
    <property type="term" value="F:tripeptidyl-peptidase activity"/>
    <property type="evidence" value="ECO:0007669"/>
    <property type="project" value="TreeGrafter"/>
</dbReference>
<evidence type="ECO:0000256" key="5">
    <source>
        <dbReference type="ARBA" id="ARBA00022825"/>
    </source>
</evidence>
<feature type="domain" description="Peptidase S53" evidence="9">
    <location>
        <begin position="299"/>
        <end position="645"/>
    </location>
</feature>
<evidence type="ECO:0000256" key="7">
    <source>
        <dbReference type="ARBA" id="ARBA00023145"/>
    </source>
</evidence>
<dbReference type="SMART" id="SM00944">
    <property type="entry name" value="Pro-kuma_activ"/>
    <property type="match status" value="1"/>
</dbReference>
<accession>A0A6F8ZKG2</accession>
<evidence type="ECO:0000256" key="6">
    <source>
        <dbReference type="ARBA" id="ARBA00022837"/>
    </source>
</evidence>
<proteinExistence type="predicted"/>